<dbReference type="EMBL" id="HBIM01007270">
    <property type="protein sequence ID" value="CAE0408451.1"/>
    <property type="molecule type" value="Transcribed_RNA"/>
</dbReference>
<dbReference type="AlphaFoldDB" id="A0A7S3P5I8"/>
<evidence type="ECO:0000313" key="1">
    <source>
        <dbReference type="EMBL" id="CAE0408451.1"/>
    </source>
</evidence>
<reference evidence="1" key="1">
    <citation type="submission" date="2021-01" db="EMBL/GenBank/DDBJ databases">
        <authorList>
            <person name="Corre E."/>
            <person name="Pelletier E."/>
            <person name="Niang G."/>
            <person name="Scheremetjew M."/>
            <person name="Finn R."/>
            <person name="Kale V."/>
            <person name="Holt S."/>
            <person name="Cochrane G."/>
            <person name="Meng A."/>
            <person name="Brown T."/>
            <person name="Cohen L."/>
        </authorList>
    </citation>
    <scope>NUCLEOTIDE SEQUENCE</scope>
    <source>
        <strain evidence="1">CCMP127</strain>
    </source>
</reference>
<protein>
    <submittedName>
        <fullName evidence="1">Uncharacterized protein</fullName>
    </submittedName>
</protein>
<proteinExistence type="predicted"/>
<accession>A0A7S3P5I8</accession>
<gene>
    <name evidence="1" type="ORF">ACOF00016_LOCUS6195</name>
</gene>
<name>A0A7S3P5I8_9STRA</name>
<sequence length="377" mass="43642">MRQTTQLDEELNRSTELKTDYSKSELSSCTATTEKFPEGLRVGITVVGHHAENDADIDDDDDDEYYQMQLHCDGKFQREGGWQDVAVFWPECDGKETMRDLLVEYSHLYYPERIGTENLRPEYCFLRDETGISYYKDFHWNPVKLSLNGNTAQVEILERYTRPVTLEQIPVDYMSDMDSILIRQGDKAVTSTLVKSPLQGHPLAKSMMTSDTQIVVELRGLNAVVGVLGNDAAPHDIDETTGDRIWRDVKTLRALLHGQPLPPKEGKGTKRTIYVVALESFVKVRVHYHASLEGDMVSDHGKDRQMMGYRWWKHPIQDMMNGFKIENNVKVYEDIELRVYSEIGYKMDNEYFDWENHKGRWVKVPKKPQSICMNFLI</sequence>
<organism evidence="1">
    <name type="scientific">Amphora coffeiformis</name>
    <dbReference type="NCBI Taxonomy" id="265554"/>
    <lineage>
        <taxon>Eukaryota</taxon>
        <taxon>Sar</taxon>
        <taxon>Stramenopiles</taxon>
        <taxon>Ochrophyta</taxon>
        <taxon>Bacillariophyta</taxon>
        <taxon>Bacillariophyceae</taxon>
        <taxon>Bacillariophycidae</taxon>
        <taxon>Thalassiophysales</taxon>
        <taxon>Catenulaceae</taxon>
        <taxon>Amphora</taxon>
    </lineage>
</organism>